<proteinExistence type="predicted"/>
<dbReference type="Proteomes" id="UP000276133">
    <property type="component" value="Unassembled WGS sequence"/>
</dbReference>
<evidence type="ECO:0000313" key="1">
    <source>
        <dbReference type="EMBL" id="RNA31275.1"/>
    </source>
</evidence>
<dbReference type="AlphaFoldDB" id="A0A3M7S6K8"/>
<accession>A0A3M7S6K8</accession>
<sequence length="118" mass="14455">MHFLFNYLLYIYCKTCTKLRSKHYNNRQYTNKKSSYCHNYTRDHMVAKSEKLALIEIILISESWTQPCLKILIFLYDFRKFFTPYKIWHISFLENLNFAFKIRILKKVDLMHSKKVNA</sequence>
<gene>
    <name evidence="1" type="ORF">BpHYR1_045609</name>
</gene>
<reference evidence="1 2" key="1">
    <citation type="journal article" date="2018" name="Sci. Rep.">
        <title>Genomic signatures of local adaptation to the degree of environmental predictability in rotifers.</title>
        <authorList>
            <person name="Franch-Gras L."/>
            <person name="Hahn C."/>
            <person name="Garcia-Roger E.M."/>
            <person name="Carmona M.J."/>
            <person name="Serra M."/>
            <person name="Gomez A."/>
        </authorList>
    </citation>
    <scope>NUCLEOTIDE SEQUENCE [LARGE SCALE GENOMIC DNA]</scope>
    <source>
        <strain evidence="1">HYR1</strain>
    </source>
</reference>
<evidence type="ECO:0000313" key="2">
    <source>
        <dbReference type="Proteomes" id="UP000276133"/>
    </source>
</evidence>
<protein>
    <submittedName>
        <fullName evidence="1">Uncharacterized protein</fullName>
    </submittedName>
</protein>
<dbReference type="EMBL" id="REGN01001959">
    <property type="protein sequence ID" value="RNA31275.1"/>
    <property type="molecule type" value="Genomic_DNA"/>
</dbReference>
<organism evidence="1 2">
    <name type="scientific">Brachionus plicatilis</name>
    <name type="common">Marine rotifer</name>
    <name type="synonym">Brachionus muelleri</name>
    <dbReference type="NCBI Taxonomy" id="10195"/>
    <lineage>
        <taxon>Eukaryota</taxon>
        <taxon>Metazoa</taxon>
        <taxon>Spiralia</taxon>
        <taxon>Gnathifera</taxon>
        <taxon>Rotifera</taxon>
        <taxon>Eurotatoria</taxon>
        <taxon>Monogononta</taxon>
        <taxon>Pseudotrocha</taxon>
        <taxon>Ploima</taxon>
        <taxon>Brachionidae</taxon>
        <taxon>Brachionus</taxon>
    </lineage>
</organism>
<name>A0A3M7S6K8_BRAPC</name>
<comment type="caution">
    <text evidence="1">The sequence shown here is derived from an EMBL/GenBank/DDBJ whole genome shotgun (WGS) entry which is preliminary data.</text>
</comment>
<keyword evidence="2" id="KW-1185">Reference proteome</keyword>